<dbReference type="EMBL" id="MU005970">
    <property type="protein sequence ID" value="KAF2861773.1"/>
    <property type="molecule type" value="Genomic_DNA"/>
</dbReference>
<name>A0A6A7C323_9PEZI</name>
<dbReference type="InterPro" id="IPR013087">
    <property type="entry name" value="Znf_C2H2_type"/>
</dbReference>
<sequence length="106" mass="11646">MVDSAATVEVNMRWTRGGISPRRKTRLIHRSSYTAVDGKSAELLQSSGKMAVRPPSSTYFSWAARDHSAEVSCTLGCAVAVAPVSVLRKHEYPSHRSEKGYIQNIP</sequence>
<feature type="domain" description="C2H2-type" evidence="1">
    <location>
        <begin position="73"/>
        <end position="95"/>
    </location>
</feature>
<proteinExistence type="predicted"/>
<gene>
    <name evidence="2" type="ORF">K470DRAFT_263422</name>
</gene>
<evidence type="ECO:0000259" key="1">
    <source>
        <dbReference type="PROSITE" id="PS00028"/>
    </source>
</evidence>
<evidence type="ECO:0000313" key="3">
    <source>
        <dbReference type="Proteomes" id="UP000799421"/>
    </source>
</evidence>
<dbReference type="AlphaFoldDB" id="A0A6A7C323"/>
<accession>A0A6A7C323</accession>
<keyword evidence="3" id="KW-1185">Reference proteome</keyword>
<protein>
    <recommendedName>
        <fullName evidence="1">C2H2-type domain-containing protein</fullName>
    </recommendedName>
</protein>
<reference evidence="2" key="1">
    <citation type="journal article" date="2020" name="Stud. Mycol.">
        <title>101 Dothideomycetes genomes: a test case for predicting lifestyles and emergence of pathogens.</title>
        <authorList>
            <person name="Haridas S."/>
            <person name="Albert R."/>
            <person name="Binder M."/>
            <person name="Bloem J."/>
            <person name="Labutti K."/>
            <person name="Salamov A."/>
            <person name="Andreopoulos B."/>
            <person name="Baker S."/>
            <person name="Barry K."/>
            <person name="Bills G."/>
            <person name="Bluhm B."/>
            <person name="Cannon C."/>
            <person name="Castanera R."/>
            <person name="Culley D."/>
            <person name="Daum C."/>
            <person name="Ezra D."/>
            <person name="Gonzalez J."/>
            <person name="Henrissat B."/>
            <person name="Kuo A."/>
            <person name="Liang C."/>
            <person name="Lipzen A."/>
            <person name="Lutzoni F."/>
            <person name="Magnuson J."/>
            <person name="Mondo S."/>
            <person name="Nolan M."/>
            <person name="Ohm R."/>
            <person name="Pangilinan J."/>
            <person name="Park H.-J."/>
            <person name="Ramirez L."/>
            <person name="Alfaro M."/>
            <person name="Sun H."/>
            <person name="Tritt A."/>
            <person name="Yoshinaga Y."/>
            <person name="Zwiers L.-H."/>
            <person name="Turgeon B."/>
            <person name="Goodwin S."/>
            <person name="Spatafora J."/>
            <person name="Crous P."/>
            <person name="Grigoriev I."/>
        </authorList>
    </citation>
    <scope>NUCLEOTIDE SEQUENCE</scope>
    <source>
        <strain evidence="2">CBS 480.64</strain>
    </source>
</reference>
<organism evidence="2 3">
    <name type="scientific">Piedraia hortae CBS 480.64</name>
    <dbReference type="NCBI Taxonomy" id="1314780"/>
    <lineage>
        <taxon>Eukaryota</taxon>
        <taxon>Fungi</taxon>
        <taxon>Dikarya</taxon>
        <taxon>Ascomycota</taxon>
        <taxon>Pezizomycotina</taxon>
        <taxon>Dothideomycetes</taxon>
        <taxon>Dothideomycetidae</taxon>
        <taxon>Capnodiales</taxon>
        <taxon>Piedraiaceae</taxon>
        <taxon>Piedraia</taxon>
    </lineage>
</organism>
<dbReference type="PROSITE" id="PS00028">
    <property type="entry name" value="ZINC_FINGER_C2H2_1"/>
    <property type="match status" value="1"/>
</dbReference>
<dbReference type="Proteomes" id="UP000799421">
    <property type="component" value="Unassembled WGS sequence"/>
</dbReference>
<evidence type="ECO:0000313" key="2">
    <source>
        <dbReference type="EMBL" id="KAF2861773.1"/>
    </source>
</evidence>